<reference evidence="2" key="1">
    <citation type="submission" date="2020-10" db="EMBL/GenBank/DDBJ databases">
        <authorList>
            <person name="Gilroy R."/>
        </authorList>
    </citation>
    <scope>NUCLEOTIDE SEQUENCE</scope>
    <source>
        <strain evidence="2">1748</strain>
    </source>
</reference>
<gene>
    <name evidence="2" type="ORF">IAC78_00380</name>
</gene>
<feature type="transmembrane region" description="Helical" evidence="1">
    <location>
        <begin position="98"/>
        <end position="121"/>
    </location>
</feature>
<keyword evidence="1" id="KW-0472">Membrane</keyword>
<feature type="transmembrane region" description="Helical" evidence="1">
    <location>
        <begin position="60"/>
        <end position="91"/>
    </location>
</feature>
<evidence type="ECO:0000313" key="2">
    <source>
        <dbReference type="EMBL" id="MBO8413926.1"/>
    </source>
</evidence>
<evidence type="ECO:0000313" key="3">
    <source>
        <dbReference type="Proteomes" id="UP000823629"/>
    </source>
</evidence>
<comment type="caution">
    <text evidence="2">The sequence shown here is derived from an EMBL/GenBank/DDBJ whole genome shotgun (WGS) entry which is preliminary data.</text>
</comment>
<organism evidence="2 3">
    <name type="scientific">Candidatus Scatoplasma merdavium</name>
    <dbReference type="NCBI Taxonomy" id="2840932"/>
    <lineage>
        <taxon>Bacteria</taxon>
        <taxon>Bacillati</taxon>
        <taxon>Bacillota</taxon>
        <taxon>Bacilli</taxon>
        <taxon>Bacillales</taxon>
        <taxon>Candidatus Scatoplasma</taxon>
    </lineage>
</organism>
<feature type="transmembrane region" description="Helical" evidence="1">
    <location>
        <begin position="127"/>
        <end position="151"/>
    </location>
</feature>
<keyword evidence="1" id="KW-0812">Transmembrane</keyword>
<dbReference type="AlphaFoldDB" id="A0A9D9D9H4"/>
<accession>A0A9D9D9H4</accession>
<name>A0A9D9D9H4_9BACL</name>
<dbReference type="EMBL" id="JADING010000009">
    <property type="protein sequence ID" value="MBO8413926.1"/>
    <property type="molecule type" value="Genomic_DNA"/>
</dbReference>
<keyword evidence="1" id="KW-1133">Transmembrane helix</keyword>
<feature type="transmembrane region" description="Helical" evidence="1">
    <location>
        <begin position="20"/>
        <end position="40"/>
    </location>
</feature>
<evidence type="ECO:0000256" key="1">
    <source>
        <dbReference type="SAM" id="Phobius"/>
    </source>
</evidence>
<reference evidence="2" key="2">
    <citation type="journal article" date="2021" name="PeerJ">
        <title>Extensive microbial diversity within the chicken gut microbiome revealed by metagenomics and culture.</title>
        <authorList>
            <person name="Gilroy R."/>
            <person name="Ravi A."/>
            <person name="Getino M."/>
            <person name="Pursley I."/>
            <person name="Horton D.L."/>
            <person name="Alikhan N.F."/>
            <person name="Baker D."/>
            <person name="Gharbi K."/>
            <person name="Hall N."/>
            <person name="Watson M."/>
            <person name="Adriaenssens E.M."/>
            <person name="Foster-Nyarko E."/>
            <person name="Jarju S."/>
            <person name="Secka A."/>
            <person name="Antonio M."/>
            <person name="Oren A."/>
            <person name="Chaudhuri R.R."/>
            <person name="La Ragione R."/>
            <person name="Hildebrand F."/>
            <person name="Pallen M.J."/>
        </authorList>
    </citation>
    <scope>NUCLEOTIDE SEQUENCE</scope>
    <source>
        <strain evidence="2">1748</strain>
    </source>
</reference>
<sequence>MKKIDNNAKIKKNTRSVTPVTVFSLISAITGLLSLLFLLGKGVTLENPIRYPESMNLGSIIFGTQVFLPGVNIGLLIAFISVILASVLALLTNYKKQLGFVSIVFFLLAAVLWFCTVPLYGNMQCGLGYGSIFLGIFGIIDAILIFVGATYR</sequence>
<proteinExistence type="predicted"/>
<protein>
    <submittedName>
        <fullName evidence="2">Uncharacterized protein</fullName>
    </submittedName>
</protein>
<dbReference type="Proteomes" id="UP000823629">
    <property type="component" value="Unassembled WGS sequence"/>
</dbReference>